<evidence type="ECO:0000313" key="3">
    <source>
        <dbReference type="EnsemblPlants" id="AET04319"/>
    </source>
</evidence>
<proteinExistence type="predicted"/>
<dbReference type="HOGENOM" id="CLU_2593470_0_0_1"/>
<feature type="compositionally biased region" description="Basic and acidic residues" evidence="1">
    <location>
        <begin position="22"/>
        <end position="46"/>
    </location>
</feature>
<gene>
    <name evidence="2" type="ordered locus">MTR_8g087500</name>
</gene>
<dbReference type="EnsemblPlants" id="AET04319">
    <property type="protein sequence ID" value="AET04319"/>
    <property type="gene ID" value="MTR_8g087500"/>
</dbReference>
<reference evidence="2 4" key="2">
    <citation type="journal article" date="2014" name="BMC Genomics">
        <title>An improved genome release (version Mt4.0) for the model legume Medicago truncatula.</title>
        <authorList>
            <person name="Tang H."/>
            <person name="Krishnakumar V."/>
            <person name="Bidwell S."/>
            <person name="Rosen B."/>
            <person name="Chan A."/>
            <person name="Zhou S."/>
            <person name="Gentzbittel L."/>
            <person name="Childs K.L."/>
            <person name="Yandell M."/>
            <person name="Gundlach H."/>
            <person name="Mayer K.F."/>
            <person name="Schwartz D.C."/>
            <person name="Town C.D."/>
        </authorList>
    </citation>
    <scope>GENOME REANNOTATION</scope>
    <source>
        <strain evidence="3 4">cv. Jemalong A17</strain>
    </source>
</reference>
<sequence>MTTEEAKAGKMNHNHKPLFEANNKEKGVDGATRAESEEAIHIKVEDPQVAPKSPVLSRVPSSPLENTELAPLCLCPRGRW</sequence>
<feature type="region of interest" description="Disordered" evidence="1">
    <location>
        <begin position="1"/>
        <end position="63"/>
    </location>
</feature>
<accession>G7L796</accession>
<name>G7L796_MEDTR</name>
<organism evidence="2 4">
    <name type="scientific">Medicago truncatula</name>
    <name type="common">Barrel medic</name>
    <name type="synonym">Medicago tribuloides</name>
    <dbReference type="NCBI Taxonomy" id="3880"/>
    <lineage>
        <taxon>Eukaryota</taxon>
        <taxon>Viridiplantae</taxon>
        <taxon>Streptophyta</taxon>
        <taxon>Embryophyta</taxon>
        <taxon>Tracheophyta</taxon>
        <taxon>Spermatophyta</taxon>
        <taxon>Magnoliopsida</taxon>
        <taxon>eudicotyledons</taxon>
        <taxon>Gunneridae</taxon>
        <taxon>Pentapetalae</taxon>
        <taxon>rosids</taxon>
        <taxon>fabids</taxon>
        <taxon>Fabales</taxon>
        <taxon>Fabaceae</taxon>
        <taxon>Papilionoideae</taxon>
        <taxon>50 kb inversion clade</taxon>
        <taxon>NPAAA clade</taxon>
        <taxon>Hologalegina</taxon>
        <taxon>IRL clade</taxon>
        <taxon>Trifolieae</taxon>
        <taxon>Medicago</taxon>
    </lineage>
</organism>
<evidence type="ECO:0000313" key="4">
    <source>
        <dbReference type="Proteomes" id="UP000002051"/>
    </source>
</evidence>
<evidence type="ECO:0000256" key="1">
    <source>
        <dbReference type="SAM" id="MobiDB-lite"/>
    </source>
</evidence>
<dbReference type="EMBL" id="CM001224">
    <property type="protein sequence ID" value="AET04319.2"/>
    <property type="molecule type" value="Genomic_DNA"/>
</dbReference>
<accession>A0A0C3Y4X6</accession>
<keyword evidence="4" id="KW-1185">Reference proteome</keyword>
<dbReference type="Proteomes" id="UP000002051">
    <property type="component" value="Chromosome 8"/>
</dbReference>
<dbReference type="AlphaFoldDB" id="G7L796"/>
<evidence type="ECO:0000313" key="2">
    <source>
        <dbReference type="EMBL" id="AET04319.2"/>
    </source>
</evidence>
<feature type="compositionally biased region" description="Low complexity" evidence="1">
    <location>
        <begin position="51"/>
        <end position="63"/>
    </location>
</feature>
<protein>
    <submittedName>
        <fullName evidence="2 3">Uncharacterized protein</fullName>
    </submittedName>
</protein>
<reference evidence="2 4" key="1">
    <citation type="journal article" date="2011" name="Nature">
        <title>The Medicago genome provides insight into the evolution of rhizobial symbioses.</title>
        <authorList>
            <person name="Young N.D."/>
            <person name="Debelle F."/>
            <person name="Oldroyd G.E."/>
            <person name="Geurts R."/>
            <person name="Cannon S.B."/>
            <person name="Udvardi M.K."/>
            <person name="Benedito V.A."/>
            <person name="Mayer K.F."/>
            <person name="Gouzy J."/>
            <person name="Schoof H."/>
            <person name="Van de Peer Y."/>
            <person name="Proost S."/>
            <person name="Cook D.R."/>
            <person name="Meyers B.C."/>
            <person name="Spannagl M."/>
            <person name="Cheung F."/>
            <person name="De Mita S."/>
            <person name="Krishnakumar V."/>
            <person name="Gundlach H."/>
            <person name="Zhou S."/>
            <person name="Mudge J."/>
            <person name="Bharti A.K."/>
            <person name="Murray J.D."/>
            <person name="Naoumkina M.A."/>
            <person name="Rosen B."/>
            <person name="Silverstein K.A."/>
            <person name="Tang H."/>
            <person name="Rombauts S."/>
            <person name="Zhao P.X."/>
            <person name="Zhou P."/>
            <person name="Barbe V."/>
            <person name="Bardou P."/>
            <person name="Bechner M."/>
            <person name="Bellec A."/>
            <person name="Berger A."/>
            <person name="Berges H."/>
            <person name="Bidwell S."/>
            <person name="Bisseling T."/>
            <person name="Choisne N."/>
            <person name="Couloux A."/>
            <person name="Denny R."/>
            <person name="Deshpande S."/>
            <person name="Dai X."/>
            <person name="Doyle J.J."/>
            <person name="Dudez A.M."/>
            <person name="Farmer A.D."/>
            <person name="Fouteau S."/>
            <person name="Franken C."/>
            <person name="Gibelin C."/>
            <person name="Gish J."/>
            <person name="Goldstein S."/>
            <person name="Gonzalez A.J."/>
            <person name="Green P.J."/>
            <person name="Hallab A."/>
            <person name="Hartog M."/>
            <person name="Hua A."/>
            <person name="Humphray S.J."/>
            <person name="Jeong D.H."/>
            <person name="Jing Y."/>
            <person name="Jocker A."/>
            <person name="Kenton S.M."/>
            <person name="Kim D.J."/>
            <person name="Klee K."/>
            <person name="Lai H."/>
            <person name="Lang C."/>
            <person name="Lin S."/>
            <person name="Macmil S.L."/>
            <person name="Magdelenat G."/>
            <person name="Matthews L."/>
            <person name="McCorrison J."/>
            <person name="Monaghan E.L."/>
            <person name="Mun J.H."/>
            <person name="Najar F.Z."/>
            <person name="Nicholson C."/>
            <person name="Noirot C."/>
            <person name="O'Bleness M."/>
            <person name="Paule C.R."/>
            <person name="Poulain J."/>
            <person name="Prion F."/>
            <person name="Qin B."/>
            <person name="Qu C."/>
            <person name="Retzel E.F."/>
            <person name="Riddle C."/>
            <person name="Sallet E."/>
            <person name="Samain S."/>
            <person name="Samson N."/>
            <person name="Sanders I."/>
            <person name="Saurat O."/>
            <person name="Scarpelli C."/>
            <person name="Schiex T."/>
            <person name="Segurens B."/>
            <person name="Severin A.J."/>
            <person name="Sherrier D.J."/>
            <person name="Shi R."/>
            <person name="Sims S."/>
            <person name="Singer S.R."/>
            <person name="Sinharoy S."/>
            <person name="Sterck L."/>
            <person name="Viollet A."/>
            <person name="Wang B.B."/>
            <person name="Wang K."/>
            <person name="Wang M."/>
            <person name="Wang X."/>
            <person name="Warfsmann J."/>
            <person name="Weissenbach J."/>
            <person name="White D.D."/>
            <person name="White J.D."/>
            <person name="Wiley G.B."/>
            <person name="Wincker P."/>
            <person name="Xing Y."/>
            <person name="Yang L."/>
            <person name="Yao Z."/>
            <person name="Ying F."/>
            <person name="Zhai J."/>
            <person name="Zhou L."/>
            <person name="Zuber A."/>
            <person name="Denarie J."/>
            <person name="Dixon R.A."/>
            <person name="May G.D."/>
            <person name="Schwartz D.C."/>
            <person name="Rogers J."/>
            <person name="Quetier F."/>
            <person name="Town C.D."/>
            <person name="Roe B.A."/>
        </authorList>
    </citation>
    <scope>NUCLEOTIDE SEQUENCE [LARGE SCALE GENOMIC DNA]</scope>
    <source>
        <strain evidence="2">A17</strain>
        <strain evidence="3 4">cv. Jemalong A17</strain>
    </source>
</reference>
<reference evidence="3" key="3">
    <citation type="submission" date="2015-04" db="UniProtKB">
        <authorList>
            <consortium name="EnsemblPlants"/>
        </authorList>
    </citation>
    <scope>IDENTIFICATION</scope>
    <source>
        <strain evidence="3">cv. Jemalong A17</strain>
    </source>
</reference>
<dbReference type="PaxDb" id="3880-AET04319"/>